<dbReference type="PANTHER" id="PTHR38339">
    <property type="entry name" value="TRANSGLUTAMINASE DOMAIN PROTEIN"/>
    <property type="match status" value="1"/>
</dbReference>
<dbReference type="RefSeq" id="WP_258810459.1">
    <property type="nucleotide sequence ID" value="NZ_JANUGU010000001.1"/>
</dbReference>
<dbReference type="SMART" id="SM00460">
    <property type="entry name" value="TGc"/>
    <property type="match status" value="1"/>
</dbReference>
<dbReference type="InterPro" id="IPR002931">
    <property type="entry name" value="Transglutaminase-like"/>
</dbReference>
<organism evidence="2 3">
    <name type="scientific">Massilia terrae</name>
    <dbReference type="NCBI Taxonomy" id="1811224"/>
    <lineage>
        <taxon>Bacteria</taxon>
        <taxon>Pseudomonadati</taxon>
        <taxon>Pseudomonadota</taxon>
        <taxon>Betaproteobacteria</taxon>
        <taxon>Burkholderiales</taxon>
        <taxon>Oxalobacteraceae</taxon>
        <taxon>Telluria group</taxon>
        <taxon>Massilia</taxon>
    </lineage>
</organism>
<evidence type="ECO:0000313" key="2">
    <source>
        <dbReference type="EMBL" id="MCS0657311.1"/>
    </source>
</evidence>
<evidence type="ECO:0000259" key="1">
    <source>
        <dbReference type="SMART" id="SM00460"/>
    </source>
</evidence>
<gene>
    <name evidence="2" type="ORF">NX778_04440</name>
</gene>
<name>A0ABT2CTL9_9BURK</name>
<dbReference type="PROSITE" id="PS51318">
    <property type="entry name" value="TAT"/>
    <property type="match status" value="1"/>
</dbReference>
<dbReference type="Gene3D" id="3.10.620.30">
    <property type="match status" value="1"/>
</dbReference>
<dbReference type="SUPFAM" id="SSF54001">
    <property type="entry name" value="Cysteine proteinases"/>
    <property type="match status" value="1"/>
</dbReference>
<feature type="domain" description="Transglutaminase-like" evidence="1">
    <location>
        <begin position="211"/>
        <end position="286"/>
    </location>
</feature>
<reference evidence="2 3" key="1">
    <citation type="submission" date="2022-08" db="EMBL/GenBank/DDBJ databases">
        <title>Reclassification of Massilia species as members of the genera Telluria, Duganella, Pseudoduganella, Mokoshia gen. nov. and Zemynaea gen. nov. using orthogonal and non-orthogonal genome-based approaches.</title>
        <authorList>
            <person name="Bowman J.P."/>
        </authorList>
    </citation>
    <scope>NUCLEOTIDE SEQUENCE [LARGE SCALE GENOMIC DNA]</scope>
    <source>
        <strain evidence="2 3">JCM 31606</strain>
    </source>
</reference>
<sequence length="375" mass="40881">MNDSTTSQGRRALLKSAGGALLFGALPQTLLAQAQQAERHFDPQPGDWRTFEVVTRVELAHGNGPSTVWVPVPSIDTPWQRSISSNWSGNAAAAKLGADPRFGARYLVADFDGSKPPVLEVASRVQTRSRAQDWRQAPAQTESAQDLQMWLRPTDLMPTDGIVRKTSLQIVSGARTDVEKVQRIYDWIVLNTFREPKVRGCGTGDIKTMLETGNFGGKCGDINGLFVGLCRAAGVPARDVYGIRLAPSAFGYNQLGASSASLQGAQHCRAEVYLRKHGWVAMDPADVGKVMRMETATWIKDADNPLVAPVRKALFGGWEGNWMGYNFAHDVQLQGAHGAKVGFLMYPQAQTNGEAYDSLDPASFKYTISAREIKA</sequence>
<protein>
    <submittedName>
        <fullName evidence="2">Transglutaminase family protein</fullName>
    </submittedName>
</protein>
<proteinExistence type="predicted"/>
<dbReference type="EMBL" id="JANUGU010000001">
    <property type="protein sequence ID" value="MCS0657311.1"/>
    <property type="molecule type" value="Genomic_DNA"/>
</dbReference>
<keyword evidence="3" id="KW-1185">Reference proteome</keyword>
<dbReference type="Proteomes" id="UP001204621">
    <property type="component" value="Unassembled WGS sequence"/>
</dbReference>
<accession>A0ABT2CTL9</accession>
<comment type="caution">
    <text evidence="2">The sequence shown here is derived from an EMBL/GenBank/DDBJ whole genome shotgun (WGS) entry which is preliminary data.</text>
</comment>
<dbReference type="Pfam" id="PF01841">
    <property type="entry name" value="Transglut_core"/>
    <property type="match status" value="1"/>
</dbReference>
<dbReference type="PANTHER" id="PTHR38339:SF1">
    <property type="entry name" value="TRANSGLUTAMINASE-LIKE DOMAIN-CONTAINING PROTEIN"/>
    <property type="match status" value="1"/>
</dbReference>
<evidence type="ECO:0000313" key="3">
    <source>
        <dbReference type="Proteomes" id="UP001204621"/>
    </source>
</evidence>
<dbReference type="InterPro" id="IPR006311">
    <property type="entry name" value="TAT_signal"/>
</dbReference>
<dbReference type="InterPro" id="IPR038765">
    <property type="entry name" value="Papain-like_cys_pep_sf"/>
</dbReference>